<comment type="caution">
    <text evidence="3">The sequence shown here is derived from an EMBL/GenBank/DDBJ whole genome shotgun (WGS) entry which is preliminary data.</text>
</comment>
<feature type="region of interest" description="Disordered" evidence="1">
    <location>
        <begin position="252"/>
        <end position="284"/>
    </location>
</feature>
<feature type="region of interest" description="Disordered" evidence="1">
    <location>
        <begin position="209"/>
        <end position="230"/>
    </location>
</feature>
<reference evidence="3 4" key="1">
    <citation type="submission" date="2015-08" db="EMBL/GenBank/DDBJ databases">
        <title>Next Generation Sequencing and Analysis of the Genome of Puccinia sorghi L Schw, the Causal Agent of Maize Common Rust.</title>
        <authorList>
            <person name="Rochi L."/>
            <person name="Burguener G."/>
            <person name="Darino M."/>
            <person name="Turjanski A."/>
            <person name="Kreff E."/>
            <person name="Dieguez M.J."/>
            <person name="Sacco F."/>
        </authorList>
    </citation>
    <scope>NUCLEOTIDE SEQUENCE [LARGE SCALE GENOMIC DNA]</scope>
    <source>
        <strain evidence="3 4">RO10H11247</strain>
    </source>
</reference>
<sequence length="366" mass="41920">MSKTALYLEPQKCDLKNAKLSSRLLCCAIVAREMKLQKLLVLSYNLKANSMLPRVVIGGRGAQSNQFEIVTMRLLYSRHFMRPAFFLVHIGYKILLRFCHCALVISQCLLNFTVNTQSQRSQVIFNINRFGAKHQIQEERKLITNHYVHCHLVFVLLYYLLWWYCSVWPWLSQIPTRQIMEEFPTCEDPPPTHTHPLIYMNDKILPFSTPTSTHPNQGTDNMPPQTHKSINITDHSQSFSVLHTSQSAPADISNAAPSSQIQSNEPTTSSQRQHSHNKGSHDFRLGSHPYLIQGNQFIIGYTQPSRFFWKFKGNFQHCKKELAQLPAVDMQNAPAKLPCKLCMFAYVDVLAQSLCRLHSDCASKLG</sequence>
<gene>
    <name evidence="3" type="ORF">VP01_2202g1</name>
</gene>
<protein>
    <submittedName>
        <fullName evidence="3">Uncharacterized protein</fullName>
    </submittedName>
</protein>
<name>A0A0L6V9K2_9BASI</name>
<dbReference type="EMBL" id="LAVV01007062">
    <property type="protein sequence ID" value="KNZ57242.1"/>
    <property type="molecule type" value="Genomic_DNA"/>
</dbReference>
<keyword evidence="2" id="KW-0472">Membrane</keyword>
<evidence type="ECO:0000256" key="1">
    <source>
        <dbReference type="SAM" id="MobiDB-lite"/>
    </source>
</evidence>
<proteinExistence type="predicted"/>
<dbReference type="VEuPathDB" id="FungiDB:VP01_2202g1"/>
<dbReference type="Proteomes" id="UP000037035">
    <property type="component" value="Unassembled WGS sequence"/>
</dbReference>
<keyword evidence="2" id="KW-0812">Transmembrane</keyword>
<evidence type="ECO:0000256" key="2">
    <source>
        <dbReference type="SAM" id="Phobius"/>
    </source>
</evidence>
<feature type="transmembrane region" description="Helical" evidence="2">
    <location>
        <begin position="150"/>
        <end position="171"/>
    </location>
</feature>
<dbReference type="AlphaFoldDB" id="A0A0L6V9K2"/>
<evidence type="ECO:0000313" key="3">
    <source>
        <dbReference type="EMBL" id="KNZ57242.1"/>
    </source>
</evidence>
<accession>A0A0L6V9K2</accession>
<keyword evidence="4" id="KW-1185">Reference proteome</keyword>
<organism evidence="3 4">
    <name type="scientific">Puccinia sorghi</name>
    <dbReference type="NCBI Taxonomy" id="27349"/>
    <lineage>
        <taxon>Eukaryota</taxon>
        <taxon>Fungi</taxon>
        <taxon>Dikarya</taxon>
        <taxon>Basidiomycota</taxon>
        <taxon>Pucciniomycotina</taxon>
        <taxon>Pucciniomycetes</taxon>
        <taxon>Pucciniales</taxon>
        <taxon>Pucciniaceae</taxon>
        <taxon>Puccinia</taxon>
    </lineage>
</organism>
<feature type="compositionally biased region" description="Polar residues" evidence="1">
    <location>
        <begin position="255"/>
        <end position="272"/>
    </location>
</feature>
<evidence type="ECO:0000313" key="4">
    <source>
        <dbReference type="Proteomes" id="UP000037035"/>
    </source>
</evidence>
<keyword evidence="2" id="KW-1133">Transmembrane helix</keyword>